<dbReference type="SUPFAM" id="SSF52402">
    <property type="entry name" value="Adenine nucleotide alpha hydrolases-like"/>
    <property type="match status" value="1"/>
</dbReference>
<dbReference type="NCBIfam" id="TIGR00290">
    <property type="entry name" value="MJ0570_dom"/>
    <property type="match status" value="1"/>
</dbReference>
<dbReference type="Gene3D" id="3.40.50.620">
    <property type="entry name" value="HUPs"/>
    <property type="match status" value="1"/>
</dbReference>
<reference evidence="11 12" key="1">
    <citation type="submission" date="2019-08" db="EMBL/GenBank/DDBJ databases">
        <title>The genome of the soybean aphid Biotype 1, its phylome, world population structure and adaptation to the North American continent.</title>
        <authorList>
            <person name="Giordano R."/>
            <person name="Donthu R.K."/>
            <person name="Hernandez A.G."/>
            <person name="Wright C.L."/>
            <person name="Zimin A.V."/>
        </authorList>
    </citation>
    <scope>NUCLEOTIDE SEQUENCE [LARGE SCALE GENOMIC DNA]</scope>
    <source>
        <tissue evidence="11">Whole aphids</tissue>
    </source>
</reference>
<evidence type="ECO:0000256" key="8">
    <source>
        <dbReference type="ARBA" id="ARBA00032849"/>
    </source>
</evidence>
<evidence type="ECO:0000256" key="5">
    <source>
        <dbReference type="ARBA" id="ARBA00029814"/>
    </source>
</evidence>
<dbReference type="Gene3D" id="3.90.1490.10">
    <property type="entry name" value="putative n-type atp pyrophosphatase, domain 2"/>
    <property type="match status" value="1"/>
</dbReference>
<evidence type="ECO:0000256" key="6">
    <source>
        <dbReference type="ARBA" id="ARBA00031202"/>
    </source>
</evidence>
<dbReference type="EMBL" id="VYZN01000042">
    <property type="protein sequence ID" value="KAE9530659.1"/>
    <property type="molecule type" value="Genomic_DNA"/>
</dbReference>
<dbReference type="GO" id="GO:0017183">
    <property type="term" value="P:protein histidyl modification to diphthamide"/>
    <property type="evidence" value="ECO:0007669"/>
    <property type="project" value="UniProtKB-UniPathway"/>
</dbReference>
<evidence type="ECO:0000313" key="12">
    <source>
        <dbReference type="Proteomes" id="UP000475862"/>
    </source>
</evidence>
<dbReference type="InterPro" id="IPR002761">
    <property type="entry name" value="Diphthami_syn_dom"/>
</dbReference>
<feature type="domain" description="Diphthamide synthase" evidence="10">
    <location>
        <begin position="1"/>
        <end position="180"/>
    </location>
</feature>
<dbReference type="CDD" id="cd01994">
    <property type="entry name" value="AANH_PF0828-like"/>
    <property type="match status" value="1"/>
</dbReference>
<evidence type="ECO:0000256" key="4">
    <source>
        <dbReference type="ARBA" id="ARBA00018426"/>
    </source>
</evidence>
<comment type="pathway">
    <text evidence="1">Protein modification; peptidyl-diphthamide biosynthesis.</text>
</comment>
<comment type="catalytic activity">
    <reaction evidence="9">
        <text>diphthine-[translation elongation factor 2] + NH4(+) + ATP = diphthamide-[translation elongation factor 2] + AMP + diphosphate + H(+)</text>
        <dbReference type="Rhea" id="RHEA:19753"/>
        <dbReference type="Rhea" id="RHEA-COMP:10172"/>
        <dbReference type="Rhea" id="RHEA-COMP:10174"/>
        <dbReference type="ChEBI" id="CHEBI:15378"/>
        <dbReference type="ChEBI" id="CHEBI:16692"/>
        <dbReference type="ChEBI" id="CHEBI:28938"/>
        <dbReference type="ChEBI" id="CHEBI:30616"/>
        <dbReference type="ChEBI" id="CHEBI:33019"/>
        <dbReference type="ChEBI" id="CHEBI:82696"/>
        <dbReference type="ChEBI" id="CHEBI:456215"/>
        <dbReference type="EC" id="6.3.1.14"/>
    </reaction>
</comment>
<dbReference type="AlphaFoldDB" id="A0A6G0TCQ7"/>
<evidence type="ECO:0000259" key="10">
    <source>
        <dbReference type="Pfam" id="PF01902"/>
    </source>
</evidence>
<dbReference type="EC" id="6.3.1.14" evidence="3"/>
<evidence type="ECO:0000256" key="7">
    <source>
        <dbReference type="ARBA" id="ARBA00031552"/>
    </source>
</evidence>
<dbReference type="FunFam" id="3.40.50.620:FF:000069">
    <property type="entry name" value="diphthine--ammonia ligase"/>
    <property type="match status" value="1"/>
</dbReference>
<dbReference type="UniPathway" id="UPA00559"/>
<dbReference type="GO" id="GO:0017178">
    <property type="term" value="F:diphthine-ammonia ligase activity"/>
    <property type="evidence" value="ECO:0007669"/>
    <property type="project" value="UniProtKB-EC"/>
</dbReference>
<dbReference type="InterPro" id="IPR030662">
    <property type="entry name" value="DPH6/MJ0570"/>
</dbReference>
<evidence type="ECO:0000313" key="11">
    <source>
        <dbReference type="EMBL" id="KAE9530659.1"/>
    </source>
</evidence>
<evidence type="ECO:0000256" key="9">
    <source>
        <dbReference type="ARBA" id="ARBA00048108"/>
    </source>
</evidence>
<protein>
    <recommendedName>
        <fullName evidence="4">Diphthine--ammonia ligase</fullName>
        <ecNumber evidence="3">6.3.1.14</ecNumber>
    </recommendedName>
    <alternativeName>
        <fullName evidence="6">ATP-binding domain-containing protein 4</fullName>
    </alternativeName>
    <alternativeName>
        <fullName evidence="5">Diphthamide synthase</fullName>
    </alternativeName>
    <alternativeName>
        <fullName evidence="7">Diphthamide synthetase</fullName>
    </alternativeName>
    <alternativeName>
        <fullName evidence="8">Protein DPH6 homolog</fullName>
    </alternativeName>
</protein>
<comment type="similarity">
    <text evidence="2">Belongs to the Diphthine--ammonia ligase family.</text>
</comment>
<organism evidence="11 12">
    <name type="scientific">Aphis glycines</name>
    <name type="common">Soybean aphid</name>
    <dbReference type="NCBI Taxonomy" id="307491"/>
    <lineage>
        <taxon>Eukaryota</taxon>
        <taxon>Metazoa</taxon>
        <taxon>Ecdysozoa</taxon>
        <taxon>Arthropoda</taxon>
        <taxon>Hexapoda</taxon>
        <taxon>Insecta</taxon>
        <taxon>Pterygota</taxon>
        <taxon>Neoptera</taxon>
        <taxon>Paraneoptera</taxon>
        <taxon>Hemiptera</taxon>
        <taxon>Sternorrhyncha</taxon>
        <taxon>Aphidomorpha</taxon>
        <taxon>Aphidoidea</taxon>
        <taxon>Aphididae</taxon>
        <taxon>Aphidini</taxon>
        <taxon>Aphis</taxon>
        <taxon>Aphis</taxon>
    </lineage>
</organism>
<dbReference type="InterPro" id="IPR014729">
    <property type="entry name" value="Rossmann-like_a/b/a_fold"/>
</dbReference>
<keyword evidence="12" id="KW-1185">Reference proteome</keyword>
<dbReference type="OrthoDB" id="686384at2759"/>
<dbReference type="Pfam" id="PF01902">
    <property type="entry name" value="Diphthami_syn_2"/>
    <property type="match status" value="1"/>
</dbReference>
<gene>
    <name evidence="11" type="ORF">AGLY_011121</name>
</gene>
<dbReference type="Proteomes" id="UP000475862">
    <property type="component" value="Unassembled WGS sequence"/>
</dbReference>
<dbReference type="PANTHER" id="PTHR12196">
    <property type="entry name" value="DOMAIN OF UNKNOWN FUNCTION 71 DUF71 -CONTAINING PROTEIN"/>
    <property type="match status" value="1"/>
</dbReference>
<sequence>MRVVALISGGKDSCYNMMQCIAAGHDIVALANLKPQSKDELDSYMYQSVGHQAVELYAEAMGLPLFRQRTNGVALQQEKIYTHTPEDEVEDLFDLLANVKTQIEFDAVAVGAILSDYQRLRVEDVCSRLGICSLSYLWRRDQKELLQEMIDCNIEAIVIKVAALGLDPTKHLGLRIDKLMPHLVKMGMLVCMPN</sequence>
<evidence type="ECO:0000256" key="3">
    <source>
        <dbReference type="ARBA" id="ARBA00012089"/>
    </source>
</evidence>
<evidence type="ECO:0000256" key="1">
    <source>
        <dbReference type="ARBA" id="ARBA00005156"/>
    </source>
</evidence>
<evidence type="ECO:0000256" key="2">
    <source>
        <dbReference type="ARBA" id="ARBA00008496"/>
    </source>
</evidence>
<name>A0A6G0TCQ7_APHGL</name>
<proteinExistence type="inferred from homology"/>
<accession>A0A6G0TCQ7</accession>
<comment type="caution">
    <text evidence="11">The sequence shown here is derived from an EMBL/GenBank/DDBJ whole genome shotgun (WGS) entry which is preliminary data.</text>
</comment>
<dbReference type="PANTHER" id="PTHR12196:SF2">
    <property type="entry name" value="DIPHTHINE--AMMONIA LIGASE"/>
    <property type="match status" value="1"/>
</dbReference>